<reference evidence="2" key="2">
    <citation type="submission" date="2022-06" db="UniProtKB">
        <authorList>
            <consortium name="EnsemblMetazoa"/>
        </authorList>
    </citation>
    <scope>IDENTIFICATION</scope>
    <source>
        <strain evidence="2">PS312</strain>
    </source>
</reference>
<name>A0A2A6CIB1_PRIPA</name>
<reference evidence="3" key="1">
    <citation type="journal article" date="2008" name="Nat. Genet.">
        <title>The Pristionchus pacificus genome provides a unique perspective on nematode lifestyle and parasitism.</title>
        <authorList>
            <person name="Dieterich C."/>
            <person name="Clifton S.W."/>
            <person name="Schuster L.N."/>
            <person name="Chinwalla A."/>
            <person name="Delehaunty K."/>
            <person name="Dinkelacker I."/>
            <person name="Fulton L."/>
            <person name="Fulton R."/>
            <person name="Godfrey J."/>
            <person name="Minx P."/>
            <person name="Mitreva M."/>
            <person name="Roeseler W."/>
            <person name="Tian H."/>
            <person name="Witte H."/>
            <person name="Yang S.P."/>
            <person name="Wilson R.K."/>
            <person name="Sommer R.J."/>
        </authorList>
    </citation>
    <scope>NUCLEOTIDE SEQUENCE [LARGE SCALE GENOMIC DNA]</scope>
    <source>
        <strain evidence="3">PS312</strain>
    </source>
</reference>
<feature type="region of interest" description="Disordered" evidence="1">
    <location>
        <begin position="1"/>
        <end position="51"/>
    </location>
</feature>
<evidence type="ECO:0000313" key="2">
    <source>
        <dbReference type="EnsemblMetazoa" id="PPA19464.1"/>
    </source>
</evidence>
<proteinExistence type="predicted"/>
<keyword evidence="3" id="KW-1185">Reference proteome</keyword>
<gene>
    <name evidence="2" type="primary">WBGene00109018</name>
</gene>
<dbReference type="EnsemblMetazoa" id="PPA19464.1">
    <property type="protein sequence ID" value="PPA19464.1"/>
    <property type="gene ID" value="WBGene00109018"/>
</dbReference>
<dbReference type="Proteomes" id="UP000005239">
    <property type="component" value="Unassembled WGS sequence"/>
</dbReference>
<feature type="compositionally biased region" description="Polar residues" evidence="1">
    <location>
        <begin position="20"/>
        <end position="35"/>
    </location>
</feature>
<evidence type="ECO:0000313" key="3">
    <source>
        <dbReference type="Proteomes" id="UP000005239"/>
    </source>
</evidence>
<protein>
    <submittedName>
        <fullName evidence="2">Uncharacterized protein</fullName>
    </submittedName>
</protein>
<feature type="compositionally biased region" description="Pro residues" evidence="1">
    <location>
        <begin position="36"/>
        <end position="46"/>
    </location>
</feature>
<accession>A0A8R1UEB1</accession>
<evidence type="ECO:0000256" key="1">
    <source>
        <dbReference type="SAM" id="MobiDB-lite"/>
    </source>
</evidence>
<organism evidence="2 3">
    <name type="scientific">Pristionchus pacificus</name>
    <name type="common">Parasitic nematode worm</name>
    <dbReference type="NCBI Taxonomy" id="54126"/>
    <lineage>
        <taxon>Eukaryota</taxon>
        <taxon>Metazoa</taxon>
        <taxon>Ecdysozoa</taxon>
        <taxon>Nematoda</taxon>
        <taxon>Chromadorea</taxon>
        <taxon>Rhabditida</taxon>
        <taxon>Rhabditina</taxon>
        <taxon>Diplogasteromorpha</taxon>
        <taxon>Diplogasteroidea</taxon>
        <taxon>Neodiplogasteridae</taxon>
        <taxon>Pristionchus</taxon>
    </lineage>
</organism>
<accession>A0A2A6CIB1</accession>
<sequence>MLRKHMETQKSGMRWRGKCTATNKKTISERQQTLTLPPPPPPPPPTARSRRTRFDYKPFLSVKNAVRRDVVHVVQRCPRRHRPTEGLRTGECHASTLKYTLTRYHHAFRPPKVLIRTGAGVHLVAEVVRRRVISKWLHYNDDTVCHNKRDRSQFCAVEDSCANCKCPLKLDEKGKIEFHTWRRLHCSKRGKEGQPETSE</sequence>
<dbReference type="AlphaFoldDB" id="A0A2A6CIB1"/>